<dbReference type="SUPFAM" id="SSF81321">
    <property type="entry name" value="Family A G protein-coupled receptor-like"/>
    <property type="match status" value="1"/>
</dbReference>
<dbReference type="InterPro" id="IPR000276">
    <property type="entry name" value="GPCR_Rhodpsn"/>
</dbReference>
<accession>A0A914CQI5</accession>
<keyword evidence="3 9" id="KW-0812">Transmembrane</keyword>
<evidence type="ECO:0000256" key="1">
    <source>
        <dbReference type="ARBA" id="ARBA00004651"/>
    </source>
</evidence>
<dbReference type="GO" id="GO:0005886">
    <property type="term" value="C:plasma membrane"/>
    <property type="evidence" value="ECO:0007669"/>
    <property type="project" value="UniProtKB-SubCell"/>
</dbReference>
<organism evidence="11 12">
    <name type="scientific">Acrobeloides nanus</name>
    <dbReference type="NCBI Taxonomy" id="290746"/>
    <lineage>
        <taxon>Eukaryota</taxon>
        <taxon>Metazoa</taxon>
        <taxon>Ecdysozoa</taxon>
        <taxon>Nematoda</taxon>
        <taxon>Chromadorea</taxon>
        <taxon>Rhabditida</taxon>
        <taxon>Tylenchina</taxon>
        <taxon>Cephalobomorpha</taxon>
        <taxon>Cephaloboidea</taxon>
        <taxon>Cephalobidae</taxon>
        <taxon>Acrobeloides</taxon>
    </lineage>
</organism>
<evidence type="ECO:0000259" key="10">
    <source>
        <dbReference type="PROSITE" id="PS50262"/>
    </source>
</evidence>
<dbReference type="InterPro" id="IPR017452">
    <property type="entry name" value="GPCR_Rhodpsn_7TM"/>
</dbReference>
<dbReference type="PROSITE" id="PS50262">
    <property type="entry name" value="G_PROTEIN_RECEP_F1_2"/>
    <property type="match status" value="1"/>
</dbReference>
<keyword evidence="4 9" id="KW-1133">Transmembrane helix</keyword>
<evidence type="ECO:0000313" key="12">
    <source>
        <dbReference type="WBParaSite" id="ACRNAN_scaffold129.g17649.t1"/>
    </source>
</evidence>
<evidence type="ECO:0000256" key="8">
    <source>
        <dbReference type="ARBA" id="ARBA00023224"/>
    </source>
</evidence>
<feature type="transmembrane region" description="Helical" evidence="9">
    <location>
        <begin position="21"/>
        <end position="43"/>
    </location>
</feature>
<protein>
    <submittedName>
        <fullName evidence="12">G-protein coupled receptors family 1 profile domain-containing protein</fullName>
    </submittedName>
</protein>
<dbReference type="PANTHER" id="PTHR24229:SF40">
    <property type="entry name" value="ALLATOSTATIN C RECEPTOR 1-RELATED"/>
    <property type="match status" value="1"/>
</dbReference>
<dbReference type="GO" id="GO:0042277">
    <property type="term" value="F:peptide binding"/>
    <property type="evidence" value="ECO:0007669"/>
    <property type="project" value="TreeGrafter"/>
</dbReference>
<feature type="domain" description="G-protein coupled receptors family 1 profile" evidence="10">
    <location>
        <begin position="1"/>
        <end position="193"/>
    </location>
</feature>
<keyword evidence="11" id="KW-1185">Reference proteome</keyword>
<dbReference type="Gene3D" id="1.20.1070.10">
    <property type="entry name" value="Rhodopsin 7-helix transmembrane proteins"/>
    <property type="match status" value="1"/>
</dbReference>
<feature type="transmembrane region" description="Helical" evidence="9">
    <location>
        <begin position="72"/>
        <end position="96"/>
    </location>
</feature>
<evidence type="ECO:0000256" key="6">
    <source>
        <dbReference type="ARBA" id="ARBA00023136"/>
    </source>
</evidence>
<dbReference type="PRINTS" id="PR00237">
    <property type="entry name" value="GPCRRHODOPSN"/>
</dbReference>
<name>A0A914CQI5_9BILA</name>
<evidence type="ECO:0000256" key="7">
    <source>
        <dbReference type="ARBA" id="ARBA00023170"/>
    </source>
</evidence>
<evidence type="ECO:0000256" key="2">
    <source>
        <dbReference type="ARBA" id="ARBA00022475"/>
    </source>
</evidence>
<reference evidence="12" key="1">
    <citation type="submission" date="2022-11" db="UniProtKB">
        <authorList>
            <consortium name="WormBaseParasite"/>
        </authorList>
    </citation>
    <scope>IDENTIFICATION</scope>
</reference>
<keyword evidence="7" id="KW-0675">Receptor</keyword>
<evidence type="ECO:0000256" key="4">
    <source>
        <dbReference type="ARBA" id="ARBA00022989"/>
    </source>
</evidence>
<dbReference type="GO" id="GO:0004930">
    <property type="term" value="F:G protein-coupled receptor activity"/>
    <property type="evidence" value="ECO:0007669"/>
    <property type="project" value="UniProtKB-KW"/>
</dbReference>
<evidence type="ECO:0000313" key="11">
    <source>
        <dbReference type="Proteomes" id="UP000887540"/>
    </source>
</evidence>
<dbReference type="PANTHER" id="PTHR24229">
    <property type="entry name" value="NEUROPEPTIDES RECEPTOR"/>
    <property type="match status" value="1"/>
</dbReference>
<feature type="transmembrane region" description="Helical" evidence="9">
    <location>
        <begin position="131"/>
        <end position="156"/>
    </location>
</feature>
<dbReference type="Pfam" id="PF00001">
    <property type="entry name" value="7tm_1"/>
    <property type="match status" value="1"/>
</dbReference>
<keyword evidence="2" id="KW-1003">Cell membrane</keyword>
<dbReference type="WBParaSite" id="ACRNAN_scaffold129.g17649.t1">
    <property type="protein sequence ID" value="ACRNAN_scaffold129.g17649.t1"/>
    <property type="gene ID" value="ACRNAN_scaffold129.g17649"/>
</dbReference>
<sequence length="230" mass="27717">MERYLVVCTKWRYTISRACTTLVPLSIGVIFSVIIPAIPPIVFTSTHTHKDETNSTITLCLDEYPESYYPIFAHYTFIFGFAMPLTVMGICYYSLVQHVRQKFQQRYEHKFNLTMPNPVQRPRYIYELTRSIWRIAIFHFTCWAPYWFFILVPVFVQTFQLPFQVNDSEWFKTGDLFARILPLINSAGNWIFYAFLNQEVRKHLYYRRRNKREVCESFTYTIHYFPSRVR</sequence>
<proteinExistence type="predicted"/>
<dbReference type="GO" id="GO:0043005">
    <property type="term" value="C:neuron projection"/>
    <property type="evidence" value="ECO:0007669"/>
    <property type="project" value="TreeGrafter"/>
</dbReference>
<evidence type="ECO:0000256" key="9">
    <source>
        <dbReference type="SAM" id="Phobius"/>
    </source>
</evidence>
<dbReference type="AlphaFoldDB" id="A0A914CQI5"/>
<keyword evidence="5" id="KW-0297">G-protein coupled receptor</keyword>
<feature type="transmembrane region" description="Helical" evidence="9">
    <location>
        <begin position="176"/>
        <end position="196"/>
    </location>
</feature>
<keyword evidence="8" id="KW-0807">Transducer</keyword>
<dbReference type="Proteomes" id="UP000887540">
    <property type="component" value="Unplaced"/>
</dbReference>
<keyword evidence="6 9" id="KW-0472">Membrane</keyword>
<evidence type="ECO:0000256" key="5">
    <source>
        <dbReference type="ARBA" id="ARBA00023040"/>
    </source>
</evidence>
<comment type="subcellular location">
    <subcellularLocation>
        <location evidence="1">Cell membrane</location>
        <topology evidence="1">Multi-pass membrane protein</topology>
    </subcellularLocation>
</comment>
<evidence type="ECO:0000256" key="3">
    <source>
        <dbReference type="ARBA" id="ARBA00022692"/>
    </source>
</evidence>